<dbReference type="GO" id="GO:0000271">
    <property type="term" value="P:polysaccharide biosynthetic process"/>
    <property type="evidence" value="ECO:0007669"/>
    <property type="project" value="TreeGrafter"/>
</dbReference>
<feature type="transmembrane region" description="Helical" evidence="1">
    <location>
        <begin position="346"/>
        <end position="367"/>
    </location>
</feature>
<keyword evidence="1" id="KW-0812">Transmembrane</keyword>
<keyword evidence="1" id="KW-0472">Membrane</keyword>
<feature type="transmembrane region" description="Helical" evidence="1">
    <location>
        <begin position="6"/>
        <end position="23"/>
    </location>
</feature>
<evidence type="ECO:0000313" key="4">
    <source>
        <dbReference type="Proteomes" id="UP000184420"/>
    </source>
</evidence>
<keyword evidence="4" id="KW-1185">Reference proteome</keyword>
<keyword evidence="3" id="KW-0012">Acyltransferase</keyword>
<organism evidence="3 4">
    <name type="scientific">Chitinophaga jiangningensis</name>
    <dbReference type="NCBI Taxonomy" id="1419482"/>
    <lineage>
        <taxon>Bacteria</taxon>
        <taxon>Pseudomonadati</taxon>
        <taxon>Bacteroidota</taxon>
        <taxon>Chitinophagia</taxon>
        <taxon>Chitinophagales</taxon>
        <taxon>Chitinophagaceae</taxon>
        <taxon>Chitinophaga</taxon>
    </lineage>
</organism>
<keyword evidence="3" id="KW-0378">Hydrolase</keyword>
<feature type="transmembrane region" description="Helical" evidence="1">
    <location>
        <begin position="44"/>
        <end position="62"/>
    </location>
</feature>
<proteinExistence type="predicted"/>
<dbReference type="PANTHER" id="PTHR23028:SF53">
    <property type="entry name" value="ACYL_TRANSF_3 DOMAIN-CONTAINING PROTEIN"/>
    <property type="match status" value="1"/>
</dbReference>
<feature type="transmembrane region" description="Helical" evidence="1">
    <location>
        <begin position="206"/>
        <end position="225"/>
    </location>
</feature>
<feature type="transmembrane region" description="Helical" evidence="1">
    <location>
        <begin position="82"/>
        <end position="100"/>
    </location>
</feature>
<keyword evidence="3" id="KW-0808">Transferase</keyword>
<protein>
    <submittedName>
        <fullName evidence="3">Peptidoglycan/LPS O-acetylase OafA/YrhL, contains acyltransferase and SGNH-hydrolase domains</fullName>
    </submittedName>
</protein>
<dbReference type="GO" id="GO:0016787">
    <property type="term" value="F:hydrolase activity"/>
    <property type="evidence" value="ECO:0007669"/>
    <property type="project" value="UniProtKB-KW"/>
</dbReference>
<dbReference type="InterPro" id="IPR050879">
    <property type="entry name" value="Acyltransferase_3"/>
</dbReference>
<dbReference type="OrthoDB" id="9814807at2"/>
<dbReference type="GO" id="GO:0016747">
    <property type="term" value="F:acyltransferase activity, transferring groups other than amino-acyl groups"/>
    <property type="evidence" value="ECO:0007669"/>
    <property type="project" value="InterPro"/>
</dbReference>
<reference evidence="3 4" key="1">
    <citation type="submission" date="2016-11" db="EMBL/GenBank/DDBJ databases">
        <authorList>
            <person name="Jaros S."/>
            <person name="Januszkiewicz K."/>
            <person name="Wedrychowicz H."/>
        </authorList>
    </citation>
    <scope>NUCLEOTIDE SEQUENCE [LARGE SCALE GENOMIC DNA]</scope>
    <source>
        <strain evidence="3 4">DSM 27406</strain>
    </source>
</reference>
<feature type="transmembrane region" description="Helical" evidence="1">
    <location>
        <begin position="120"/>
        <end position="142"/>
    </location>
</feature>
<feature type="transmembrane region" description="Helical" evidence="1">
    <location>
        <begin position="172"/>
        <end position="199"/>
    </location>
</feature>
<gene>
    <name evidence="3" type="ORF">SAMN05444266_10446</name>
</gene>
<evidence type="ECO:0000313" key="3">
    <source>
        <dbReference type="EMBL" id="SHL58030.1"/>
    </source>
</evidence>
<sequence length="389" mass="44253">MSPVSLLPVVPILLLVLVVITLVSKLLHITPQEGRYKSIDGLRGYLAFFVFLHHAVIWYFFLQGRGWTAPPSQVYSHFGPTSVSLFFMITAFLFFSKLMAAKQKGLDWLKLYVSRLTRILPLYGFMLLLLLLMVGILSKWMLKEPLPDLLLHIGGWLLFMEPAINRMGGTRFIVAGVVWSLAFEWLFYFSLPFWGWLLFRLKATAVTYLFAGLMLLIFIWVIQYFYPYNALARMSVFAGGMVPAFIAGKPQVQRIAAHWLTSVAILLLLCFTVLFFPHVFAPVPYVCLTLCFIAIACGNTLFGILTHQASCLLGQISYSIYLIHGVLLFVVFYLCIGKALTPQIHWLMVTLCSVVLMVVCSLTYRFIERPGIDATDTVKRTVMHYLEDE</sequence>
<dbReference type="GO" id="GO:0016020">
    <property type="term" value="C:membrane"/>
    <property type="evidence" value="ECO:0007669"/>
    <property type="project" value="TreeGrafter"/>
</dbReference>
<accession>A0A1M7BSS6</accession>
<dbReference type="AlphaFoldDB" id="A0A1M7BSS6"/>
<feature type="domain" description="Acyltransferase 3" evidence="2">
    <location>
        <begin position="37"/>
        <end position="362"/>
    </location>
</feature>
<feature type="transmembrane region" description="Helical" evidence="1">
    <location>
        <begin position="231"/>
        <end position="248"/>
    </location>
</feature>
<dbReference type="InterPro" id="IPR002656">
    <property type="entry name" value="Acyl_transf_3_dom"/>
</dbReference>
<dbReference type="Proteomes" id="UP000184420">
    <property type="component" value="Unassembled WGS sequence"/>
</dbReference>
<dbReference type="STRING" id="1419482.SAMN05444266_10446"/>
<evidence type="ECO:0000259" key="2">
    <source>
        <dbReference type="Pfam" id="PF01757"/>
    </source>
</evidence>
<dbReference type="RefSeq" id="WP_073080573.1">
    <property type="nucleotide sequence ID" value="NZ_FRBL01000004.1"/>
</dbReference>
<feature type="transmembrane region" description="Helical" evidence="1">
    <location>
        <begin position="283"/>
        <end position="306"/>
    </location>
</feature>
<keyword evidence="1" id="KW-1133">Transmembrane helix</keyword>
<dbReference type="Pfam" id="PF01757">
    <property type="entry name" value="Acyl_transf_3"/>
    <property type="match status" value="1"/>
</dbReference>
<name>A0A1M7BSS6_9BACT</name>
<feature type="transmembrane region" description="Helical" evidence="1">
    <location>
        <begin position="318"/>
        <end position="340"/>
    </location>
</feature>
<feature type="transmembrane region" description="Helical" evidence="1">
    <location>
        <begin position="255"/>
        <end position="277"/>
    </location>
</feature>
<dbReference type="EMBL" id="FRBL01000004">
    <property type="protein sequence ID" value="SHL58030.1"/>
    <property type="molecule type" value="Genomic_DNA"/>
</dbReference>
<evidence type="ECO:0000256" key="1">
    <source>
        <dbReference type="SAM" id="Phobius"/>
    </source>
</evidence>
<dbReference type="PANTHER" id="PTHR23028">
    <property type="entry name" value="ACETYLTRANSFERASE"/>
    <property type="match status" value="1"/>
</dbReference>